<evidence type="ECO:0000256" key="3">
    <source>
        <dbReference type="ARBA" id="ARBA00016505"/>
    </source>
</evidence>
<evidence type="ECO:0000256" key="4">
    <source>
        <dbReference type="ARBA" id="ARBA00022603"/>
    </source>
</evidence>
<reference evidence="13" key="3">
    <citation type="journal article" date="2017" name="Antimicrob. Agents Chemother.">
        <title>New Macrolide-Lincosamide-Streptogramin B Resistance Gene erm(48) on the Novel Plasmid pJW2311 in Staphylococcus xylosus.</title>
        <authorList>
            <person name="Wipf J.R.K."/>
            <person name="Riley M.C."/>
            <person name="Kania S.A."/>
            <person name="Bemis D.A."/>
            <person name="Andreis S."/>
            <person name="Schwendener S."/>
            <person name="Perreten V."/>
        </authorList>
    </citation>
    <scope>NUCLEOTIDE SEQUENCE [LARGE SCALE GENOMIC DNA]</scope>
    <source>
        <strain evidence="13">JW2311</strain>
        <plasmid evidence="13">pJW2311</plasmid>
    </source>
</reference>
<dbReference type="EMBL" id="LT223129">
    <property type="protein sequence ID" value="CZT31773.1"/>
    <property type="molecule type" value="Genomic_DNA"/>
</dbReference>
<dbReference type="GO" id="GO:0005829">
    <property type="term" value="C:cytosol"/>
    <property type="evidence" value="ECO:0007669"/>
    <property type="project" value="TreeGrafter"/>
</dbReference>
<feature type="binding site" evidence="11">
    <location>
        <position position="101"/>
    </location>
    <ligand>
        <name>S-adenosyl-L-methionine</name>
        <dbReference type="ChEBI" id="CHEBI:59789"/>
    </ligand>
</feature>
<dbReference type="InterPro" id="IPR020596">
    <property type="entry name" value="rRNA_Ade_Mease_Trfase_CS"/>
</dbReference>
<evidence type="ECO:0000313" key="13">
    <source>
        <dbReference type="EMBL" id="CZT31773.1"/>
    </source>
</evidence>
<comment type="similarity">
    <text evidence="11">Belongs to the class I-like SAM-binding methyltransferase superfamily. rRNA adenine N(6)-methyltransferase family.</text>
</comment>
<proteinExistence type="inferred from homology"/>
<dbReference type="InterPro" id="IPR020598">
    <property type="entry name" value="rRNA_Ade_methylase_Trfase_N"/>
</dbReference>
<dbReference type="EC" id="2.1.1.184" evidence="2"/>
<evidence type="ECO:0000313" key="14">
    <source>
        <dbReference type="EMBL" id="RIM90756.1"/>
    </source>
</evidence>
<evidence type="ECO:0000256" key="10">
    <source>
        <dbReference type="ARBA" id="ARBA00049167"/>
    </source>
</evidence>
<geneLocation type="plasmid" evidence="13">
    <name>pJW2311</name>
</geneLocation>
<feature type="binding site" evidence="11">
    <location>
        <position position="11"/>
    </location>
    <ligand>
        <name>S-adenosyl-L-methionine</name>
        <dbReference type="ChEBI" id="CHEBI:59789"/>
    </ligand>
</feature>
<keyword evidence="6 11" id="KW-0949">S-adenosyl-L-methionine</keyword>
<gene>
    <name evidence="14" type="ORF">BU104_13210</name>
</gene>
<dbReference type="SMART" id="SM00650">
    <property type="entry name" value="rADc"/>
    <property type="match status" value="1"/>
</dbReference>
<dbReference type="InterPro" id="IPR023165">
    <property type="entry name" value="rRNA_Ade_diMease-like_C"/>
</dbReference>
<accession>A0A1W7M2R8</accession>
<feature type="binding site" evidence="11">
    <location>
        <position position="13"/>
    </location>
    <ligand>
        <name>S-adenosyl-L-methionine</name>
        <dbReference type="ChEBI" id="CHEBI:59789"/>
    </ligand>
</feature>
<sequence length="243" mass="28828">MNNKNPKDSQNFITSQKYINEILQNTNIESNDNIIEIGTGKGHFTKALLKISHFVTGIEIDRNLYYKLKKDTDLYDNLKLINKDVLRFQFHQNEPYKIFGSIPYNISTEIIKKILYESKSEFNYLIVELGFAKRLLNKKRALSLLLLPKMDVEILKIIPNVYFHPKPTVDSALILLKRHKPLVSEKDEKIYHFFVYRWVNKEYKKLFTKNQFNKTLNHANVQDINELSKEQFISIFNSYKLFN</sequence>
<reference evidence="13" key="2">
    <citation type="submission" date="2016-02" db="EMBL/GenBank/DDBJ databases">
        <authorList>
            <person name="Wen L."/>
            <person name="He K."/>
            <person name="Yang H."/>
        </authorList>
    </citation>
    <scope>NUCLEOTIDE SEQUENCE</scope>
    <source>
        <strain evidence="13">JW2311</strain>
        <plasmid evidence="13">pJW2311</plasmid>
    </source>
</reference>
<dbReference type="SUPFAM" id="SSF53335">
    <property type="entry name" value="S-adenosyl-L-methionine-dependent methyltransferases"/>
    <property type="match status" value="1"/>
</dbReference>
<keyword evidence="4 11" id="KW-0489">Methyltransferase</keyword>
<dbReference type="GO" id="GO:0052910">
    <property type="term" value="F:23S rRNA (adenine(2085)-N(6))-dimethyltransferase activity"/>
    <property type="evidence" value="ECO:0007669"/>
    <property type="project" value="UniProtKB-EC"/>
</dbReference>
<dbReference type="Proteomes" id="UP000285579">
    <property type="component" value="Unassembled WGS sequence"/>
</dbReference>
<evidence type="ECO:0000256" key="11">
    <source>
        <dbReference type="PROSITE-ProRule" id="PRU01026"/>
    </source>
</evidence>
<feature type="binding site" evidence="11">
    <location>
        <position position="84"/>
    </location>
    <ligand>
        <name>S-adenosyl-L-methionine</name>
        <dbReference type="ChEBI" id="CHEBI:59789"/>
    </ligand>
</feature>
<dbReference type="InterPro" id="IPR001737">
    <property type="entry name" value="KsgA/Erm"/>
</dbReference>
<dbReference type="PROSITE" id="PS51689">
    <property type="entry name" value="SAM_RNA_A_N6_MT"/>
    <property type="match status" value="1"/>
</dbReference>
<feature type="binding site" evidence="11">
    <location>
        <position position="59"/>
    </location>
    <ligand>
        <name>S-adenosyl-L-methionine</name>
        <dbReference type="ChEBI" id="CHEBI:59789"/>
    </ligand>
</feature>
<evidence type="ECO:0000256" key="6">
    <source>
        <dbReference type="ARBA" id="ARBA00022691"/>
    </source>
</evidence>
<reference evidence="14 15" key="1">
    <citation type="journal article" date="2016" name="Front. Microbiol.">
        <title>Comprehensive Phylogenetic Analysis of Bovine Non-aureus Staphylococci Species Based on Whole-Genome Sequencing.</title>
        <authorList>
            <person name="Naushad S."/>
            <person name="Barkema H.W."/>
            <person name="Luby C."/>
            <person name="Condas L.A."/>
            <person name="Nobrega D.B."/>
            <person name="Carson D.A."/>
            <person name="De Buck J."/>
        </authorList>
    </citation>
    <scope>NUCLEOTIDE SEQUENCE [LARGE SCALE GENOMIC DNA]</scope>
    <source>
        <strain evidence="14 15">SNUC 1349</strain>
    </source>
</reference>
<dbReference type="Pfam" id="PF00398">
    <property type="entry name" value="RrnaAD"/>
    <property type="match status" value="1"/>
</dbReference>
<evidence type="ECO:0000256" key="1">
    <source>
        <dbReference type="ARBA" id="ARBA00003100"/>
    </source>
</evidence>
<keyword evidence="13" id="KW-0614">Plasmid</keyword>
<evidence type="ECO:0000256" key="2">
    <source>
        <dbReference type="ARBA" id="ARBA00012304"/>
    </source>
</evidence>
<protein>
    <recommendedName>
        <fullName evidence="3">rRNA adenine N-6-methyltransferase</fullName>
        <ecNumber evidence="2">2.1.1.184</ecNumber>
    </recommendedName>
    <alternativeName>
        <fullName evidence="9">Erythromycin resistance protein</fullName>
    </alternativeName>
    <alternativeName>
        <fullName evidence="8">Macrolide-lincosamide-streptogramin B resistance protein</fullName>
    </alternativeName>
</protein>
<keyword evidence="7 11" id="KW-0694">RNA-binding</keyword>
<evidence type="ECO:0000259" key="12">
    <source>
        <dbReference type="SMART" id="SM00650"/>
    </source>
</evidence>
<evidence type="ECO:0000313" key="15">
    <source>
        <dbReference type="Proteomes" id="UP000285579"/>
    </source>
</evidence>
<reference evidence="14" key="4">
    <citation type="submission" date="2018-09" db="EMBL/GenBank/DDBJ databases">
        <authorList>
            <person name="Naushad S."/>
            <person name="De Buck J."/>
        </authorList>
    </citation>
    <scope>NUCLEOTIDE SEQUENCE</scope>
    <source>
        <strain evidence="14">SNUC 1349</strain>
    </source>
</reference>
<evidence type="ECO:0000256" key="9">
    <source>
        <dbReference type="ARBA" id="ARBA00030809"/>
    </source>
</evidence>
<comment type="catalytic activity">
    <reaction evidence="10">
        <text>adenosine(2085) in 23S rRNA + 2 S-adenosyl-L-methionine = N(6)-dimethyladenosine(2085) in 23S rRNA + 2 S-adenosyl-L-homocysteine + 2 H(+)</text>
        <dbReference type="Rhea" id="RHEA:42784"/>
        <dbReference type="Rhea" id="RHEA-COMP:10237"/>
        <dbReference type="Rhea" id="RHEA-COMP:10238"/>
        <dbReference type="ChEBI" id="CHEBI:15378"/>
        <dbReference type="ChEBI" id="CHEBI:57856"/>
        <dbReference type="ChEBI" id="CHEBI:59789"/>
        <dbReference type="ChEBI" id="CHEBI:74411"/>
        <dbReference type="ChEBI" id="CHEBI:74493"/>
        <dbReference type="EC" id="2.1.1.184"/>
    </reaction>
</comment>
<dbReference type="GO" id="GO:0000179">
    <property type="term" value="F:rRNA (adenine-N6,N6-)-dimethyltransferase activity"/>
    <property type="evidence" value="ECO:0007669"/>
    <property type="project" value="UniProtKB-UniRule"/>
</dbReference>
<feature type="binding site" evidence="11">
    <location>
        <position position="38"/>
    </location>
    <ligand>
        <name>S-adenosyl-L-methionine</name>
        <dbReference type="ChEBI" id="CHEBI:59789"/>
    </ligand>
</feature>
<dbReference type="RefSeq" id="WP_087587948.1">
    <property type="nucleotide sequence ID" value="NG_054962.1"/>
</dbReference>
<evidence type="ECO:0000256" key="8">
    <source>
        <dbReference type="ARBA" id="ARBA00029941"/>
    </source>
</evidence>
<dbReference type="InterPro" id="IPR029063">
    <property type="entry name" value="SAM-dependent_MTases_sf"/>
</dbReference>
<dbReference type="PROSITE" id="PS01131">
    <property type="entry name" value="RRNA_A_DIMETH"/>
    <property type="match status" value="1"/>
</dbReference>
<dbReference type="EMBL" id="QXUI01000013">
    <property type="protein sequence ID" value="RIM90756.1"/>
    <property type="molecule type" value="Genomic_DNA"/>
</dbReference>
<organism evidence="13">
    <name type="scientific">Staphylococcus xylosus</name>
    <dbReference type="NCBI Taxonomy" id="1288"/>
    <lineage>
        <taxon>Bacteria</taxon>
        <taxon>Bacillati</taxon>
        <taxon>Bacillota</taxon>
        <taxon>Bacilli</taxon>
        <taxon>Bacillales</taxon>
        <taxon>Staphylococcaceae</taxon>
        <taxon>Staphylococcus</taxon>
    </lineage>
</organism>
<dbReference type="Gene3D" id="1.10.8.100">
    <property type="entry name" value="Ribosomal RNA adenine dimethylase-like, domain 2"/>
    <property type="match status" value="1"/>
</dbReference>
<dbReference type="NCBIfam" id="NF000499">
    <property type="entry name" value="Erm23S_rRNA_broad"/>
    <property type="match status" value="1"/>
</dbReference>
<dbReference type="AlphaFoldDB" id="A0A1W7M2R8"/>
<dbReference type="GO" id="GO:0003723">
    <property type="term" value="F:RNA binding"/>
    <property type="evidence" value="ECO:0007669"/>
    <property type="project" value="UniProtKB-UniRule"/>
</dbReference>
<comment type="function">
    <text evidence="1">This protein produces a dimethylation of the adenine residue at position 2085 in 23S rRNA, resulting in reduced affinity between ribosomes and macrolide-lincosamide-streptogramin B antibiotics.</text>
</comment>
<evidence type="ECO:0000256" key="7">
    <source>
        <dbReference type="ARBA" id="ARBA00022884"/>
    </source>
</evidence>
<dbReference type="PANTHER" id="PTHR11727">
    <property type="entry name" value="DIMETHYLADENOSINE TRANSFERASE"/>
    <property type="match status" value="1"/>
</dbReference>
<dbReference type="Gene3D" id="3.40.50.150">
    <property type="entry name" value="Vaccinia Virus protein VP39"/>
    <property type="match status" value="1"/>
</dbReference>
<evidence type="ECO:0000256" key="5">
    <source>
        <dbReference type="ARBA" id="ARBA00022679"/>
    </source>
</evidence>
<dbReference type="CARD" id="ARO:3004094">
    <property type="molecule name" value="Erm(48)"/>
    <property type="mechanism identifier" value="ARO:0001001"/>
    <property type="mechanism name" value="antibiotic target alteration"/>
</dbReference>
<keyword evidence="5 11" id="KW-0808">Transferase</keyword>
<dbReference type="CDD" id="cd02440">
    <property type="entry name" value="AdoMet_MTases"/>
    <property type="match status" value="1"/>
</dbReference>
<dbReference type="PANTHER" id="PTHR11727:SF7">
    <property type="entry name" value="DIMETHYLADENOSINE TRANSFERASE-RELATED"/>
    <property type="match status" value="1"/>
</dbReference>
<feature type="domain" description="Ribosomal RNA adenine methylase transferase N-terminal" evidence="12">
    <location>
        <begin position="18"/>
        <end position="180"/>
    </location>
</feature>
<name>A0A1W7M2R8_STAXY</name>